<gene>
    <name evidence="7" type="ORF">GCM10025772_11890</name>
</gene>
<keyword evidence="2 5" id="KW-0812">Transmembrane</keyword>
<sequence>MTPSSLPRSPYQALQQIWFHPKCVFRALKSAKGWSWWPFLLLTLGTAGVQWLYLLRVDFDWYRHTVLAPSLGALAPADRESLLAMFSANQWAAVTLITSLLGMVVINALVALYLSRMTRLDEENLEGFSDWYGLCWWLQLPMLVSVLVSTLMILAASGEIEPSLLSPLALNRLLNLPMEATGYALAESISLLLAWSLLLAYWAIRTWTKLNRTTTVVIVLLPWLALLLIQTLLA</sequence>
<keyword evidence="4 5" id="KW-0472">Membrane</keyword>
<dbReference type="InterPro" id="IPR006977">
    <property type="entry name" value="Yip1_dom"/>
</dbReference>
<evidence type="ECO:0000256" key="4">
    <source>
        <dbReference type="ARBA" id="ARBA00023136"/>
    </source>
</evidence>
<evidence type="ECO:0000313" key="8">
    <source>
        <dbReference type="Proteomes" id="UP001501600"/>
    </source>
</evidence>
<dbReference type="RefSeq" id="WP_345316128.1">
    <property type="nucleotide sequence ID" value="NZ_BAABLF010000006.1"/>
</dbReference>
<dbReference type="EMBL" id="BAABLF010000006">
    <property type="protein sequence ID" value="GAA5189450.1"/>
    <property type="molecule type" value="Genomic_DNA"/>
</dbReference>
<evidence type="ECO:0000256" key="1">
    <source>
        <dbReference type="ARBA" id="ARBA00004141"/>
    </source>
</evidence>
<accession>A0ABP9S1R2</accession>
<evidence type="ECO:0000256" key="3">
    <source>
        <dbReference type="ARBA" id="ARBA00022989"/>
    </source>
</evidence>
<feature type="transmembrane region" description="Helical" evidence="5">
    <location>
        <begin position="91"/>
        <end position="114"/>
    </location>
</feature>
<feature type="transmembrane region" description="Helical" evidence="5">
    <location>
        <begin position="180"/>
        <end position="204"/>
    </location>
</feature>
<evidence type="ECO:0000256" key="5">
    <source>
        <dbReference type="SAM" id="Phobius"/>
    </source>
</evidence>
<comment type="caution">
    <text evidence="7">The sequence shown here is derived from an EMBL/GenBank/DDBJ whole genome shotgun (WGS) entry which is preliminary data.</text>
</comment>
<evidence type="ECO:0000256" key="2">
    <source>
        <dbReference type="ARBA" id="ARBA00022692"/>
    </source>
</evidence>
<feature type="transmembrane region" description="Helical" evidence="5">
    <location>
        <begin position="216"/>
        <end position="233"/>
    </location>
</feature>
<feature type="domain" description="Yip1" evidence="6">
    <location>
        <begin position="16"/>
        <end position="229"/>
    </location>
</feature>
<reference evidence="8" key="1">
    <citation type="journal article" date="2019" name="Int. J. Syst. Evol. Microbiol.">
        <title>The Global Catalogue of Microorganisms (GCM) 10K type strain sequencing project: providing services to taxonomists for standard genome sequencing and annotation.</title>
        <authorList>
            <consortium name="The Broad Institute Genomics Platform"/>
            <consortium name="The Broad Institute Genome Sequencing Center for Infectious Disease"/>
            <person name="Wu L."/>
            <person name="Ma J."/>
        </authorList>
    </citation>
    <scope>NUCLEOTIDE SEQUENCE [LARGE SCALE GENOMIC DNA]</scope>
    <source>
        <strain evidence="8">JCM 18720</strain>
    </source>
</reference>
<keyword evidence="3 5" id="KW-1133">Transmembrane helix</keyword>
<name>A0ABP9S1R2_9GAMM</name>
<feature type="transmembrane region" description="Helical" evidence="5">
    <location>
        <begin position="134"/>
        <end position="160"/>
    </location>
</feature>
<evidence type="ECO:0000313" key="7">
    <source>
        <dbReference type="EMBL" id="GAA5189450.1"/>
    </source>
</evidence>
<evidence type="ECO:0000259" key="6">
    <source>
        <dbReference type="Pfam" id="PF04893"/>
    </source>
</evidence>
<comment type="subcellular location">
    <subcellularLocation>
        <location evidence="1">Membrane</location>
        <topology evidence="1">Multi-pass membrane protein</topology>
    </subcellularLocation>
</comment>
<dbReference type="Proteomes" id="UP001501600">
    <property type="component" value="Unassembled WGS sequence"/>
</dbReference>
<dbReference type="Pfam" id="PF04893">
    <property type="entry name" value="Yip1"/>
    <property type="match status" value="1"/>
</dbReference>
<keyword evidence="8" id="KW-1185">Reference proteome</keyword>
<protein>
    <recommendedName>
        <fullName evidence="6">Yip1 domain-containing protein</fullName>
    </recommendedName>
</protein>
<feature type="transmembrane region" description="Helical" evidence="5">
    <location>
        <begin position="36"/>
        <end position="54"/>
    </location>
</feature>
<proteinExistence type="predicted"/>
<organism evidence="7 8">
    <name type="scientific">Ferrimonas gelatinilytica</name>
    <dbReference type="NCBI Taxonomy" id="1255257"/>
    <lineage>
        <taxon>Bacteria</taxon>
        <taxon>Pseudomonadati</taxon>
        <taxon>Pseudomonadota</taxon>
        <taxon>Gammaproteobacteria</taxon>
        <taxon>Alteromonadales</taxon>
        <taxon>Ferrimonadaceae</taxon>
        <taxon>Ferrimonas</taxon>
    </lineage>
</organism>